<dbReference type="InterPro" id="IPR005545">
    <property type="entry name" value="YCII"/>
</dbReference>
<dbReference type="OrthoDB" id="5523400at2"/>
<evidence type="ECO:0000259" key="2">
    <source>
        <dbReference type="Pfam" id="PF03795"/>
    </source>
</evidence>
<keyword evidence="4" id="KW-1185">Reference proteome</keyword>
<accession>A0A132C250</accession>
<comment type="similarity">
    <text evidence="1">Belongs to the YciI family.</text>
</comment>
<dbReference type="Pfam" id="PF03795">
    <property type="entry name" value="YCII"/>
    <property type="match status" value="1"/>
</dbReference>
<sequence length="128" mass="13563">MPDWTSYKDAAKARGALALDLFMVHTVPVPGGPAVPDILPDHLAYQRQLESDGSLFLAGPLSDDTGTQIEGAGLVILRAQSLDHARALADADPMHSLGARSYTLRRWLVNEGSLTLSLGLSTATITLA</sequence>
<name>A0A132C250_9RHOB</name>
<dbReference type="Gene3D" id="3.30.70.1060">
    <property type="entry name" value="Dimeric alpha+beta barrel"/>
    <property type="match status" value="1"/>
</dbReference>
<dbReference type="RefSeq" id="WP_068240131.1">
    <property type="nucleotide sequence ID" value="NZ_LPUY01000012.1"/>
</dbReference>
<dbReference type="EMBL" id="LPUY01000012">
    <property type="protein sequence ID" value="KUP94586.1"/>
    <property type="molecule type" value="Genomic_DNA"/>
</dbReference>
<comment type="caution">
    <text evidence="3">The sequence shown here is derived from an EMBL/GenBank/DDBJ whole genome shotgun (WGS) entry which is preliminary data.</text>
</comment>
<organism evidence="3 4">
    <name type="scientific">Tritonibacter horizontis</name>
    <dbReference type="NCBI Taxonomy" id="1768241"/>
    <lineage>
        <taxon>Bacteria</taxon>
        <taxon>Pseudomonadati</taxon>
        <taxon>Pseudomonadota</taxon>
        <taxon>Alphaproteobacteria</taxon>
        <taxon>Rhodobacterales</taxon>
        <taxon>Paracoccaceae</taxon>
        <taxon>Tritonibacter</taxon>
    </lineage>
</organism>
<reference evidence="3 4" key="1">
    <citation type="submission" date="2015-12" db="EMBL/GenBank/DDBJ databases">
        <title>Genome sequence of the marine Rhodobacteraceae strain O3.65, Candidatus Tritonibacter horizontis.</title>
        <authorList>
            <person name="Poehlein A."/>
            <person name="Giebel H.A."/>
            <person name="Voget S."/>
            <person name="Brinkhoff T."/>
        </authorList>
    </citation>
    <scope>NUCLEOTIDE SEQUENCE [LARGE SCALE GENOMIC DNA]</scope>
    <source>
        <strain evidence="3 4">O3.65</strain>
    </source>
</reference>
<dbReference type="AlphaFoldDB" id="A0A132C250"/>
<gene>
    <name evidence="3" type="ORF">TRIHO_05120</name>
</gene>
<proteinExistence type="inferred from homology"/>
<dbReference type="Proteomes" id="UP000068382">
    <property type="component" value="Unassembled WGS sequence"/>
</dbReference>
<evidence type="ECO:0000313" key="3">
    <source>
        <dbReference type="EMBL" id="KUP94586.1"/>
    </source>
</evidence>
<protein>
    <submittedName>
        <fullName evidence="3">YciI-like protein</fullName>
    </submittedName>
</protein>
<dbReference type="InterPro" id="IPR011008">
    <property type="entry name" value="Dimeric_a/b-barrel"/>
</dbReference>
<feature type="domain" description="YCII-related" evidence="2">
    <location>
        <begin position="33"/>
        <end position="107"/>
    </location>
</feature>
<evidence type="ECO:0000313" key="4">
    <source>
        <dbReference type="Proteomes" id="UP000068382"/>
    </source>
</evidence>
<dbReference type="SUPFAM" id="SSF54909">
    <property type="entry name" value="Dimeric alpha+beta barrel"/>
    <property type="match status" value="1"/>
</dbReference>
<evidence type="ECO:0000256" key="1">
    <source>
        <dbReference type="ARBA" id="ARBA00007689"/>
    </source>
</evidence>